<dbReference type="InParanoid" id="E9G8X0"/>
<feature type="region of interest" description="Disordered" evidence="1">
    <location>
        <begin position="1"/>
        <end position="35"/>
    </location>
</feature>
<reference evidence="2 3" key="1">
    <citation type="journal article" date="2011" name="Science">
        <title>The ecoresponsive genome of Daphnia pulex.</title>
        <authorList>
            <person name="Colbourne J.K."/>
            <person name="Pfrender M.E."/>
            <person name="Gilbert D."/>
            <person name="Thomas W.K."/>
            <person name="Tucker A."/>
            <person name="Oakley T.H."/>
            <person name="Tokishita S."/>
            <person name="Aerts A."/>
            <person name="Arnold G.J."/>
            <person name="Basu M.K."/>
            <person name="Bauer D.J."/>
            <person name="Caceres C.E."/>
            <person name="Carmel L."/>
            <person name="Casola C."/>
            <person name="Choi J.H."/>
            <person name="Detter J.C."/>
            <person name="Dong Q."/>
            <person name="Dusheyko S."/>
            <person name="Eads B.D."/>
            <person name="Frohlich T."/>
            <person name="Geiler-Samerotte K.A."/>
            <person name="Gerlach D."/>
            <person name="Hatcher P."/>
            <person name="Jogdeo S."/>
            <person name="Krijgsveld J."/>
            <person name="Kriventseva E.V."/>
            <person name="Kultz D."/>
            <person name="Laforsch C."/>
            <person name="Lindquist E."/>
            <person name="Lopez J."/>
            <person name="Manak J.R."/>
            <person name="Muller J."/>
            <person name="Pangilinan J."/>
            <person name="Patwardhan R.P."/>
            <person name="Pitluck S."/>
            <person name="Pritham E.J."/>
            <person name="Rechtsteiner A."/>
            <person name="Rho M."/>
            <person name="Rogozin I.B."/>
            <person name="Sakarya O."/>
            <person name="Salamov A."/>
            <person name="Schaack S."/>
            <person name="Shapiro H."/>
            <person name="Shiga Y."/>
            <person name="Skalitzky C."/>
            <person name="Smith Z."/>
            <person name="Souvorov A."/>
            <person name="Sung W."/>
            <person name="Tang Z."/>
            <person name="Tsuchiya D."/>
            <person name="Tu H."/>
            <person name="Vos H."/>
            <person name="Wang M."/>
            <person name="Wolf Y.I."/>
            <person name="Yamagata H."/>
            <person name="Yamada T."/>
            <person name="Ye Y."/>
            <person name="Shaw J.R."/>
            <person name="Andrews J."/>
            <person name="Crease T.J."/>
            <person name="Tang H."/>
            <person name="Lucas S.M."/>
            <person name="Robertson H.M."/>
            <person name="Bork P."/>
            <person name="Koonin E.V."/>
            <person name="Zdobnov E.M."/>
            <person name="Grigoriev I.V."/>
            <person name="Lynch M."/>
            <person name="Boore J.L."/>
        </authorList>
    </citation>
    <scope>NUCLEOTIDE SEQUENCE [LARGE SCALE GENOMIC DNA]</scope>
</reference>
<dbReference type="Proteomes" id="UP000000305">
    <property type="component" value="Unassembled WGS sequence"/>
</dbReference>
<dbReference type="KEGG" id="dpx:DAPPUDRAFT_239295"/>
<gene>
    <name evidence="2" type="ORF">DAPPUDRAFT_239295</name>
</gene>
<organism evidence="2 3">
    <name type="scientific">Daphnia pulex</name>
    <name type="common">Water flea</name>
    <dbReference type="NCBI Taxonomy" id="6669"/>
    <lineage>
        <taxon>Eukaryota</taxon>
        <taxon>Metazoa</taxon>
        <taxon>Ecdysozoa</taxon>
        <taxon>Arthropoda</taxon>
        <taxon>Crustacea</taxon>
        <taxon>Branchiopoda</taxon>
        <taxon>Diplostraca</taxon>
        <taxon>Cladocera</taxon>
        <taxon>Anomopoda</taxon>
        <taxon>Daphniidae</taxon>
        <taxon>Daphnia</taxon>
    </lineage>
</organism>
<keyword evidence="3" id="KW-1185">Reference proteome</keyword>
<protein>
    <submittedName>
        <fullName evidence="2">Uncharacterized protein</fullName>
    </submittedName>
</protein>
<name>E9G8X0_DAPPU</name>
<evidence type="ECO:0000313" key="3">
    <source>
        <dbReference type="Proteomes" id="UP000000305"/>
    </source>
</evidence>
<dbReference type="HOGENOM" id="CLU_2457033_0_0_1"/>
<accession>E9G8X0</accession>
<proteinExistence type="predicted"/>
<evidence type="ECO:0000256" key="1">
    <source>
        <dbReference type="SAM" id="MobiDB-lite"/>
    </source>
</evidence>
<dbReference type="AlphaFoldDB" id="E9G8X0"/>
<evidence type="ECO:0000313" key="2">
    <source>
        <dbReference type="EMBL" id="EFX84048.1"/>
    </source>
</evidence>
<dbReference type="EMBL" id="GL732535">
    <property type="protein sequence ID" value="EFX84048.1"/>
    <property type="molecule type" value="Genomic_DNA"/>
</dbReference>
<sequence>MRQSDKKHIRSSGRLPPFKCEKDSQQGPLSKPSKPADYEAQIYDLLDMMNYLTGCVVCYGSIRCLTTAPKILLEENYLTLSTFMGVTVP</sequence>